<keyword evidence="2" id="KW-1133">Transmembrane helix</keyword>
<evidence type="ECO:0000256" key="1">
    <source>
        <dbReference type="SAM" id="MobiDB-lite"/>
    </source>
</evidence>
<dbReference type="AlphaFoldDB" id="A0A9W9CZA1"/>
<evidence type="ECO:0000256" key="2">
    <source>
        <dbReference type="SAM" id="Phobius"/>
    </source>
</evidence>
<gene>
    <name evidence="3" type="ORF">N0V93_003593</name>
</gene>
<feature type="compositionally biased region" description="Basic and acidic residues" evidence="1">
    <location>
        <begin position="354"/>
        <end position="363"/>
    </location>
</feature>
<feature type="transmembrane region" description="Helical" evidence="2">
    <location>
        <begin position="66"/>
        <end position="93"/>
    </location>
</feature>
<feature type="compositionally biased region" description="Basic and acidic residues" evidence="1">
    <location>
        <begin position="186"/>
        <end position="215"/>
    </location>
</feature>
<feature type="region of interest" description="Disordered" evidence="1">
    <location>
        <begin position="166"/>
        <end position="226"/>
    </location>
</feature>
<feature type="compositionally biased region" description="Polar residues" evidence="1">
    <location>
        <begin position="307"/>
        <end position="339"/>
    </location>
</feature>
<accession>A0A9W9CZA1</accession>
<reference evidence="3" key="1">
    <citation type="submission" date="2022-10" db="EMBL/GenBank/DDBJ databases">
        <title>Tapping the CABI collections for fungal endophytes: first genome assemblies for Collariella, Neodidymelliopsis, Ascochyta clinopodiicola, Didymella pomorum, Didymosphaeria variabile, Neocosmospora piperis and Neocucurbitaria cava.</title>
        <authorList>
            <person name="Hill R."/>
        </authorList>
    </citation>
    <scope>NUCLEOTIDE SEQUENCE</scope>
    <source>
        <strain evidence="3">IMI 355082</strain>
    </source>
</reference>
<keyword evidence="4" id="KW-1185">Reference proteome</keyword>
<keyword evidence="2" id="KW-0812">Transmembrane</keyword>
<feature type="transmembrane region" description="Helical" evidence="2">
    <location>
        <begin position="105"/>
        <end position="129"/>
    </location>
</feature>
<feature type="region of interest" description="Disordered" evidence="1">
    <location>
        <begin position="377"/>
        <end position="399"/>
    </location>
</feature>
<evidence type="ECO:0000313" key="4">
    <source>
        <dbReference type="Proteomes" id="UP001140453"/>
    </source>
</evidence>
<dbReference type="OrthoDB" id="3537340at2759"/>
<feature type="region of interest" description="Disordered" evidence="1">
    <location>
        <begin position="254"/>
        <end position="363"/>
    </location>
</feature>
<dbReference type="Proteomes" id="UP001140453">
    <property type="component" value="Unassembled WGS sequence"/>
</dbReference>
<keyword evidence="2" id="KW-0472">Membrane</keyword>
<feature type="compositionally biased region" description="Basic residues" evidence="1">
    <location>
        <begin position="166"/>
        <end position="185"/>
    </location>
</feature>
<sequence length="399" mass="45299">MPVPSEDLCEHYGNFMHEVQRPQAEATFWIFFVAVLFLLFAASWRFGRVVERTEGLRVDNPTRQALVYRCFYYTLVAGFVALIIAVLEVFVLLTLQFCDGEPLSSLYWSVWTVLQVGAVVAIFGITLHVRHMIRGRKNPPWALALGTPVLVVAGLGHYFQGKIRRGTKRVVSHSRSRSRHQRGRTRMKDEPLSEAPTIREDSTDSDERSTQRGNEDTPTIYGDSSDKFNAKIIGYTKEGDVIIRISPELSQELHGLKPKSSITWDEPRWKNPPTQNEKEEEAETPRIGRSRHRSSSSVTIKGKEKLSIQQIELAQRQQNSTDSAEMDARNTSLPVNPTQERLPPTRSVSPLSESIRRMTHSDESLRLARLDDWLPNLAHQTEKGDLNTGTAPRGDKEQE</sequence>
<proteinExistence type="predicted"/>
<organism evidence="3 4">
    <name type="scientific">Gnomoniopsis smithogilvyi</name>
    <dbReference type="NCBI Taxonomy" id="1191159"/>
    <lineage>
        <taxon>Eukaryota</taxon>
        <taxon>Fungi</taxon>
        <taxon>Dikarya</taxon>
        <taxon>Ascomycota</taxon>
        <taxon>Pezizomycotina</taxon>
        <taxon>Sordariomycetes</taxon>
        <taxon>Sordariomycetidae</taxon>
        <taxon>Diaporthales</taxon>
        <taxon>Gnomoniaceae</taxon>
        <taxon>Gnomoniopsis</taxon>
    </lineage>
</organism>
<feature type="transmembrane region" description="Helical" evidence="2">
    <location>
        <begin position="141"/>
        <end position="159"/>
    </location>
</feature>
<evidence type="ECO:0000313" key="3">
    <source>
        <dbReference type="EMBL" id="KAJ4394376.1"/>
    </source>
</evidence>
<name>A0A9W9CZA1_9PEZI</name>
<comment type="caution">
    <text evidence="3">The sequence shown here is derived from an EMBL/GenBank/DDBJ whole genome shotgun (WGS) entry which is preliminary data.</text>
</comment>
<protein>
    <submittedName>
        <fullName evidence="3">Uncharacterized protein</fullName>
    </submittedName>
</protein>
<feature type="transmembrane region" description="Helical" evidence="2">
    <location>
        <begin position="26"/>
        <end position="46"/>
    </location>
</feature>
<dbReference type="EMBL" id="JAPEVB010000002">
    <property type="protein sequence ID" value="KAJ4394376.1"/>
    <property type="molecule type" value="Genomic_DNA"/>
</dbReference>